<name>A0ABN2B3A7_9ACTN</name>
<protein>
    <submittedName>
        <fullName evidence="3">M81 family metallopeptidase</fullName>
    </submittedName>
</protein>
<evidence type="ECO:0000259" key="1">
    <source>
        <dbReference type="Pfam" id="PF07171"/>
    </source>
</evidence>
<gene>
    <name evidence="3" type="ORF">GCM10009827_057260</name>
</gene>
<dbReference type="Pfam" id="PF07171">
    <property type="entry name" value="MlrC_C"/>
    <property type="match status" value="1"/>
</dbReference>
<organism evidence="3 4">
    <name type="scientific">Dactylosporangium maewongense</name>
    <dbReference type="NCBI Taxonomy" id="634393"/>
    <lineage>
        <taxon>Bacteria</taxon>
        <taxon>Bacillati</taxon>
        <taxon>Actinomycetota</taxon>
        <taxon>Actinomycetes</taxon>
        <taxon>Micromonosporales</taxon>
        <taxon>Micromonosporaceae</taxon>
        <taxon>Dactylosporangium</taxon>
    </lineage>
</organism>
<evidence type="ECO:0000313" key="3">
    <source>
        <dbReference type="EMBL" id="GAA1532024.1"/>
    </source>
</evidence>
<dbReference type="RefSeq" id="WP_344505322.1">
    <property type="nucleotide sequence ID" value="NZ_BAAAQD010000012.1"/>
</dbReference>
<feature type="domain" description="Microcystin LR degradation protein MlrC C-terminal" evidence="1">
    <location>
        <begin position="296"/>
        <end position="469"/>
    </location>
</feature>
<dbReference type="Proteomes" id="UP001501470">
    <property type="component" value="Unassembled WGS sequence"/>
</dbReference>
<dbReference type="InterPro" id="IPR015995">
    <property type="entry name" value="MlrC_N"/>
</dbReference>
<evidence type="ECO:0000259" key="2">
    <source>
        <dbReference type="Pfam" id="PF07364"/>
    </source>
</evidence>
<keyword evidence="4" id="KW-1185">Reference proteome</keyword>
<feature type="domain" description="Microcystin LR degradation protein MlrC N-terminal" evidence="2">
    <location>
        <begin position="2"/>
        <end position="287"/>
    </location>
</feature>
<reference evidence="3 4" key="1">
    <citation type="journal article" date="2019" name="Int. J. Syst. Evol. Microbiol.">
        <title>The Global Catalogue of Microorganisms (GCM) 10K type strain sequencing project: providing services to taxonomists for standard genome sequencing and annotation.</title>
        <authorList>
            <consortium name="The Broad Institute Genomics Platform"/>
            <consortium name="The Broad Institute Genome Sequencing Center for Infectious Disease"/>
            <person name="Wu L."/>
            <person name="Ma J."/>
        </authorList>
    </citation>
    <scope>NUCLEOTIDE SEQUENCE [LARGE SCALE GENOMIC DNA]</scope>
    <source>
        <strain evidence="3 4">JCM 15933</strain>
    </source>
</reference>
<dbReference type="EMBL" id="BAAAQD010000012">
    <property type="protein sequence ID" value="GAA1532024.1"/>
    <property type="molecule type" value="Genomic_DNA"/>
</dbReference>
<dbReference type="PIRSF" id="PIRSF012702">
    <property type="entry name" value="UCP012702"/>
    <property type="match status" value="1"/>
</dbReference>
<evidence type="ECO:0000313" key="4">
    <source>
        <dbReference type="Proteomes" id="UP001501470"/>
    </source>
</evidence>
<accession>A0ABN2B3A7</accession>
<dbReference type="InterPro" id="IPR009197">
    <property type="entry name" value="MlrC"/>
</dbReference>
<sequence>MRVGILGLWHETNTYATHQATLADFADFELAQGHEVLEQNVDTGSVIGGFADSPDHELVPIFSAGAWPCGPADRVTIEALLERAGRALRAAGPLDGLLVNLHGAMVADGYPDTETALLSVVRETVGSVPLAAVLDLHANPSPELVESCEVLVSYDTYPHVDMRERGREAARLLGDVFAGRRLRTAVGKLPLLVCPLAQATDAEPMRSLQRRAAARARAAGLVRICIPAGFAYSDVDRVGMSVLAIHDEGDEAAARDVIAETLADITEQTDAFMVARDDAATAVRRAIAGAARPVVLADVADNIGGGSPGDGTALLAELLAQHAQDAVVTVADARVARLAADLGTGAEIEALVGGKTDRRHGDPVRVRGRVVTVTDGRYRTQGSWMTGREFSMGTTAVLRVEGITLVVTERPTPPFHAEQLSSVGVDARSAKIIVAKGAIAWRAAFGDIAAEVIEVATPGACPIDVASLPRNTTPMTLPPTTFVARPGVKP</sequence>
<dbReference type="InterPro" id="IPR010799">
    <property type="entry name" value="MlrC_C"/>
</dbReference>
<comment type="caution">
    <text evidence="3">The sequence shown here is derived from an EMBL/GenBank/DDBJ whole genome shotgun (WGS) entry which is preliminary data.</text>
</comment>
<proteinExistence type="predicted"/>
<dbReference type="Pfam" id="PF07364">
    <property type="entry name" value="DUF1485"/>
    <property type="match status" value="1"/>
</dbReference>